<proteinExistence type="predicted"/>
<organism evidence="2">
    <name type="scientific">Anisakis simplex</name>
    <name type="common">Herring worm</name>
    <dbReference type="NCBI Taxonomy" id="6269"/>
    <lineage>
        <taxon>Eukaryota</taxon>
        <taxon>Metazoa</taxon>
        <taxon>Ecdysozoa</taxon>
        <taxon>Nematoda</taxon>
        <taxon>Chromadorea</taxon>
        <taxon>Rhabditida</taxon>
        <taxon>Spirurina</taxon>
        <taxon>Ascaridomorpha</taxon>
        <taxon>Ascaridoidea</taxon>
        <taxon>Anisakidae</taxon>
        <taxon>Anisakis</taxon>
        <taxon>Anisakis simplex complex</taxon>
    </lineage>
</organism>
<dbReference type="WBParaSite" id="ASIM_0002092101-mRNA-1">
    <property type="protein sequence ID" value="ASIM_0002092101-mRNA-1"/>
    <property type="gene ID" value="ASIM_0002092101"/>
</dbReference>
<keyword evidence="1" id="KW-1133">Transmembrane helix</keyword>
<dbReference type="AlphaFoldDB" id="A0A0M3KIU9"/>
<name>A0A0M3KIU9_ANISI</name>
<accession>A0A0M3KIU9</accession>
<sequence length="97" mass="11024">LVLPFAAVFVVCDGEVRRERGKEEWDMGGFPSVCGYGEVWVSILLGIELCWNTYPSTALSSAMLHVFHVIVVCSLVLSRYYLSSDYGEKERLEMKRQ</sequence>
<evidence type="ECO:0000256" key="1">
    <source>
        <dbReference type="SAM" id="Phobius"/>
    </source>
</evidence>
<evidence type="ECO:0000313" key="2">
    <source>
        <dbReference type="WBParaSite" id="ASIM_0002092101-mRNA-1"/>
    </source>
</evidence>
<reference evidence="2" key="1">
    <citation type="submission" date="2017-02" db="UniProtKB">
        <authorList>
            <consortium name="WormBaseParasite"/>
        </authorList>
    </citation>
    <scope>IDENTIFICATION</scope>
</reference>
<keyword evidence="1" id="KW-0812">Transmembrane</keyword>
<feature type="transmembrane region" description="Helical" evidence="1">
    <location>
        <begin position="62"/>
        <end position="82"/>
    </location>
</feature>
<protein>
    <submittedName>
        <fullName evidence="2">Transmembrane protein 107</fullName>
    </submittedName>
</protein>
<keyword evidence="1" id="KW-0472">Membrane</keyword>